<feature type="binding site" evidence="8">
    <location>
        <position position="125"/>
    </location>
    <ligand>
        <name>Zn(2+)</name>
        <dbReference type="ChEBI" id="CHEBI:29105"/>
    </ligand>
</feature>
<keyword evidence="5 8" id="KW-0862">Zinc</keyword>
<evidence type="ECO:0000256" key="2">
    <source>
        <dbReference type="ARBA" id="ARBA00022679"/>
    </source>
</evidence>
<dbReference type="SUPFAM" id="SSF54197">
    <property type="entry name" value="HIT-like"/>
    <property type="match status" value="2"/>
</dbReference>
<organism evidence="11 12">
    <name type="scientific">Pelovirga terrestris</name>
    <dbReference type="NCBI Taxonomy" id="2771352"/>
    <lineage>
        <taxon>Bacteria</taxon>
        <taxon>Pseudomonadati</taxon>
        <taxon>Thermodesulfobacteriota</taxon>
        <taxon>Desulfuromonadia</taxon>
        <taxon>Geobacterales</taxon>
        <taxon>Geobacteraceae</taxon>
        <taxon>Pelovirga</taxon>
    </lineage>
</organism>
<feature type="binding site" evidence="8">
    <location>
        <position position="176"/>
    </location>
    <ligand>
        <name>Zn(2+)</name>
        <dbReference type="ChEBI" id="CHEBI:29105"/>
    </ligand>
</feature>
<sequence length="357" mass="41295">MSELRWDPLKNSWVIMTLGHSRRPQEFLQKRQEDCAPEGSDYQRLQMPEDNCPLCSGHEGRTPPEIMACRPQGSAPNEPGWQVRVIPNKFPALRIEGELENRAEGLYDRMNGIGAHELIVETPDHGKTLADLSEVQIAEVLKAYRSRMLDLRKDSRFRYIFIFKNHGVGTSSTISHAHSQLMAVPLMPPLISHELEQCRKHFQQKERCLVCDLIRQEQQHKSRIVRDDGNFLVYAPYASRFPFELMIAPLAHHHDFAQQSDQQLRLLARTLRDILQRLRTALRDPAYSLILHSSPPRHPRMGRPDYWESLPFDYHWHIELAPKLTRLTGFEWGSGFHINPTPPEEAAEFLRSAEPGL</sequence>
<comment type="similarity">
    <text evidence="1">Belongs to the galactose-1-phosphate uridylyltransferase type 1 family.</text>
</comment>
<dbReference type="GO" id="GO:0008108">
    <property type="term" value="F:UDP-glucose:hexose-1-phosphate uridylyltransferase activity"/>
    <property type="evidence" value="ECO:0007669"/>
    <property type="project" value="InterPro"/>
</dbReference>
<dbReference type="UniPathway" id="UPA00214"/>
<evidence type="ECO:0000256" key="6">
    <source>
        <dbReference type="ARBA" id="ARBA00023277"/>
    </source>
</evidence>
<evidence type="ECO:0000313" key="11">
    <source>
        <dbReference type="EMBL" id="MBD1400270.1"/>
    </source>
</evidence>
<evidence type="ECO:0000313" key="12">
    <source>
        <dbReference type="Proteomes" id="UP000632828"/>
    </source>
</evidence>
<keyword evidence="6" id="KW-0119">Carbohydrate metabolism</keyword>
<dbReference type="InterPro" id="IPR005849">
    <property type="entry name" value="GalP_Utransf_N"/>
</dbReference>
<dbReference type="InterPro" id="IPR036265">
    <property type="entry name" value="HIT-like_sf"/>
</dbReference>
<keyword evidence="12" id="KW-1185">Reference proteome</keyword>
<evidence type="ECO:0000256" key="4">
    <source>
        <dbReference type="ARBA" id="ARBA00022723"/>
    </source>
</evidence>
<dbReference type="AlphaFoldDB" id="A0A8J6QRG8"/>
<comment type="caution">
    <text evidence="11">The sequence shown here is derived from an EMBL/GenBank/DDBJ whole genome shotgun (WGS) entry which is preliminary data.</text>
</comment>
<dbReference type="InterPro" id="IPR005850">
    <property type="entry name" value="GalP_Utransf_C"/>
</dbReference>
<evidence type="ECO:0000256" key="7">
    <source>
        <dbReference type="PIRSR" id="PIRSR000808-1"/>
    </source>
</evidence>
<evidence type="ECO:0000256" key="1">
    <source>
        <dbReference type="ARBA" id="ARBA00010951"/>
    </source>
</evidence>
<feature type="domain" description="Galactose-1-phosphate uridyl transferase N-terminal" evidence="9">
    <location>
        <begin position="3"/>
        <end position="187"/>
    </location>
</feature>
<feature type="active site" description="Tele-UMP-histidine intermediate" evidence="7">
    <location>
        <position position="178"/>
    </location>
</feature>
<dbReference type="Gene3D" id="3.30.428.10">
    <property type="entry name" value="HIT-like"/>
    <property type="match status" value="2"/>
</dbReference>
<evidence type="ECO:0000256" key="8">
    <source>
        <dbReference type="PIRSR" id="PIRSR000808-3"/>
    </source>
</evidence>
<dbReference type="InterPro" id="IPR053177">
    <property type="entry name" value="ADP-glucose_phosphorylase"/>
</dbReference>
<dbReference type="Proteomes" id="UP000632828">
    <property type="component" value="Unassembled WGS sequence"/>
</dbReference>
<dbReference type="PANTHER" id="PTHR42763">
    <property type="entry name" value="ADP-GLUCOSE PHOSPHORYLASE"/>
    <property type="match status" value="1"/>
</dbReference>
<evidence type="ECO:0000256" key="5">
    <source>
        <dbReference type="ARBA" id="ARBA00022833"/>
    </source>
</evidence>
<dbReference type="PANTHER" id="PTHR42763:SF1">
    <property type="entry name" value="UDP-GLUCOSE--HEXOSE-1-PHOSPHATE URIDYLYLTRANSFERASE"/>
    <property type="match status" value="1"/>
</dbReference>
<evidence type="ECO:0000259" key="10">
    <source>
        <dbReference type="Pfam" id="PF02744"/>
    </source>
</evidence>
<dbReference type="EMBL" id="JACWUN010000005">
    <property type="protein sequence ID" value="MBD1400270.1"/>
    <property type="molecule type" value="Genomic_DNA"/>
</dbReference>
<accession>A0A8J6QRG8</accession>
<dbReference type="PIRSF" id="PIRSF000808">
    <property type="entry name" value="GalT"/>
    <property type="match status" value="1"/>
</dbReference>
<dbReference type="GO" id="GO:0008270">
    <property type="term" value="F:zinc ion binding"/>
    <property type="evidence" value="ECO:0007669"/>
    <property type="project" value="InterPro"/>
</dbReference>
<dbReference type="Pfam" id="PF02744">
    <property type="entry name" value="GalP_UDP_tr_C"/>
    <property type="match status" value="1"/>
</dbReference>
<feature type="domain" description="Galactose-1-phosphate uridyl transferase C-terminal" evidence="10">
    <location>
        <begin position="195"/>
        <end position="340"/>
    </location>
</feature>
<dbReference type="GO" id="GO:0006012">
    <property type="term" value="P:galactose metabolic process"/>
    <property type="evidence" value="ECO:0007669"/>
    <property type="project" value="UniProtKB-UniPathway"/>
</dbReference>
<keyword evidence="4 8" id="KW-0479">Metal-binding</keyword>
<dbReference type="InterPro" id="IPR001937">
    <property type="entry name" value="GalP_UDPtransf1"/>
</dbReference>
<dbReference type="Pfam" id="PF01087">
    <property type="entry name" value="GalP_UDP_transf"/>
    <property type="match status" value="1"/>
</dbReference>
<evidence type="ECO:0000256" key="3">
    <source>
        <dbReference type="ARBA" id="ARBA00022695"/>
    </source>
</evidence>
<comment type="cofactor">
    <cofactor evidence="8">
        <name>Zn(2+)</name>
        <dbReference type="ChEBI" id="CHEBI:29105"/>
    </cofactor>
    <text evidence="8">Binds 1 zinc ion per subunit.</text>
</comment>
<name>A0A8J6QRG8_9BACT</name>
<protein>
    <submittedName>
        <fullName evidence="11">Galactose-1-phosphate uridylyltransferase</fullName>
    </submittedName>
</protein>
<feature type="binding site" evidence="8">
    <location>
        <position position="55"/>
    </location>
    <ligand>
        <name>Zn(2+)</name>
        <dbReference type="ChEBI" id="CHEBI:29105"/>
    </ligand>
</feature>
<evidence type="ECO:0000259" key="9">
    <source>
        <dbReference type="Pfam" id="PF01087"/>
    </source>
</evidence>
<dbReference type="RefSeq" id="WP_191154547.1">
    <property type="nucleotide sequence ID" value="NZ_JACWUN010000005.1"/>
</dbReference>
<keyword evidence="3 11" id="KW-0548">Nucleotidyltransferase</keyword>
<feature type="binding site" evidence="8">
    <location>
        <position position="52"/>
    </location>
    <ligand>
        <name>Zn(2+)</name>
        <dbReference type="ChEBI" id="CHEBI:29105"/>
    </ligand>
</feature>
<keyword evidence="2" id="KW-0808">Transferase</keyword>
<gene>
    <name evidence="11" type="ORF">ICT70_06270</name>
</gene>
<reference evidence="11" key="1">
    <citation type="submission" date="2020-09" db="EMBL/GenBank/DDBJ databases">
        <title>Pelobacter alkaliphilus sp. nov., a novel anaerobic arsenate-reducing bacterium from terrestrial mud volcano.</title>
        <authorList>
            <person name="Khomyakova M.A."/>
            <person name="Merkel A.Y."/>
            <person name="Slobodkin A.I."/>
        </authorList>
    </citation>
    <scope>NUCLEOTIDE SEQUENCE</scope>
    <source>
        <strain evidence="11">M08fum</strain>
    </source>
</reference>
<proteinExistence type="inferred from homology"/>